<evidence type="ECO:0000313" key="1">
    <source>
        <dbReference type="EMBL" id="ANC34378.1"/>
    </source>
</evidence>
<evidence type="ECO:0000313" key="2">
    <source>
        <dbReference type="Proteomes" id="UP000053801"/>
    </source>
</evidence>
<gene>
    <name evidence="1" type="ORF">P029_03325</name>
</gene>
<dbReference type="Proteomes" id="UP000053801">
    <property type="component" value="Chromosome"/>
</dbReference>
<reference evidence="1 2" key="2">
    <citation type="journal article" date="2014" name="Pathogens">
        <title>Comparative Genomics Identifies a Potential Marker of Human-Virulent Anaplasma phagocytophilum.</title>
        <authorList>
            <person name="Al-Khedery B."/>
            <person name="Barbet A.F."/>
        </authorList>
    </citation>
    <scope>NUCLEOTIDE SEQUENCE [LARGE SCALE GENOMIC DNA]</scope>
    <source>
        <strain evidence="1 2">Norway variant2</strain>
    </source>
</reference>
<sequence length="70" mass="7920">MKMICLKIPLLREKAGDLSKNNRAKIAPPPLLLITSLLHTDMRTVSAHIWVIERQPFNSENARIRSAPFG</sequence>
<dbReference type="AlphaFoldDB" id="A0A161IR19"/>
<name>A0A161IR19_ANAPH</name>
<accession>A0A161IR19</accession>
<reference evidence="1 2" key="1">
    <citation type="journal article" date="2013" name="Pathogens">
        <title>An Emerging Tick-Borne Disease of Humans Is Caused by a Subset of Strains with Conserved Genome Structure.</title>
        <authorList>
            <person name="Barbet A.F."/>
            <person name="Al-Khedery B."/>
            <person name="Stuen S."/>
            <person name="Granquist E.G."/>
            <person name="Felsheim R.F."/>
            <person name="Munderloh U.G."/>
        </authorList>
    </citation>
    <scope>NUCLEOTIDE SEQUENCE [LARGE SCALE GENOMIC DNA]</scope>
    <source>
        <strain evidence="1 2">Norway variant2</strain>
    </source>
</reference>
<dbReference type="EMBL" id="CP015376">
    <property type="protein sequence ID" value="ANC34378.1"/>
    <property type="molecule type" value="Genomic_DNA"/>
</dbReference>
<protein>
    <submittedName>
        <fullName evidence="1">Uncharacterized protein</fullName>
    </submittedName>
</protein>
<organism evidence="1 2">
    <name type="scientific">Anaplasma phagocytophilum str. Norway variant2</name>
    <dbReference type="NCBI Taxonomy" id="1392507"/>
    <lineage>
        <taxon>Bacteria</taxon>
        <taxon>Pseudomonadati</taxon>
        <taxon>Pseudomonadota</taxon>
        <taxon>Alphaproteobacteria</taxon>
        <taxon>Rickettsiales</taxon>
        <taxon>Anaplasmataceae</taxon>
        <taxon>Anaplasma</taxon>
        <taxon>phagocytophilum group</taxon>
    </lineage>
</organism>
<proteinExistence type="predicted"/>